<dbReference type="GO" id="GO:0005886">
    <property type="term" value="C:plasma membrane"/>
    <property type="evidence" value="ECO:0007669"/>
    <property type="project" value="UniProtKB-SubCell"/>
</dbReference>
<dbReference type="SUPFAM" id="SSF56112">
    <property type="entry name" value="Protein kinase-like (PK-like)"/>
    <property type="match status" value="1"/>
</dbReference>
<feature type="region of interest" description="Disordered" evidence="4">
    <location>
        <begin position="263"/>
        <end position="296"/>
    </location>
</feature>
<comment type="subcellular location">
    <subcellularLocation>
        <location evidence="1">Cell membrane</location>
    </subcellularLocation>
</comment>
<comment type="caution">
    <text evidence="6">The sequence shown here is derived from an EMBL/GenBank/DDBJ whole genome shotgun (WGS) entry which is preliminary data.</text>
</comment>
<dbReference type="PANTHER" id="PTHR45621">
    <property type="entry name" value="OS01G0588500 PROTEIN-RELATED"/>
    <property type="match status" value="1"/>
</dbReference>
<keyword evidence="6" id="KW-0418">Kinase</keyword>
<evidence type="ECO:0000256" key="1">
    <source>
        <dbReference type="ARBA" id="ARBA00004236"/>
    </source>
</evidence>
<keyword evidence="6" id="KW-0808">Transferase</keyword>
<protein>
    <submittedName>
        <fullName evidence="6">Protein kinase superfamily protein</fullName>
    </submittedName>
</protein>
<dbReference type="Proteomes" id="UP000585474">
    <property type="component" value="Unassembled WGS sequence"/>
</dbReference>
<dbReference type="OrthoDB" id="4062651at2759"/>
<feature type="domain" description="Protein kinase" evidence="5">
    <location>
        <begin position="83"/>
        <end position="296"/>
    </location>
</feature>
<dbReference type="InterPro" id="IPR001245">
    <property type="entry name" value="Ser-Thr/Tyr_kinase_cat_dom"/>
</dbReference>
<dbReference type="InterPro" id="IPR050823">
    <property type="entry name" value="Plant_Ser_Thr_Prot_Kinase"/>
</dbReference>
<dbReference type="Pfam" id="PF00069">
    <property type="entry name" value="Pkinase"/>
    <property type="match status" value="1"/>
</dbReference>
<dbReference type="GO" id="GO:0005524">
    <property type="term" value="F:ATP binding"/>
    <property type="evidence" value="ECO:0007669"/>
    <property type="project" value="UniProtKB-UniRule"/>
</dbReference>
<name>A0A7J0GKZ4_9ERIC</name>
<evidence type="ECO:0000313" key="7">
    <source>
        <dbReference type="Proteomes" id="UP000585474"/>
    </source>
</evidence>
<evidence type="ECO:0000256" key="3">
    <source>
        <dbReference type="PROSITE-ProRule" id="PRU10141"/>
    </source>
</evidence>
<dbReference type="InterPro" id="IPR000719">
    <property type="entry name" value="Prot_kinase_dom"/>
</dbReference>
<feature type="region of interest" description="Disordered" evidence="4">
    <location>
        <begin position="37"/>
        <end position="63"/>
    </location>
</feature>
<dbReference type="Pfam" id="PF07714">
    <property type="entry name" value="PK_Tyr_Ser-Thr"/>
    <property type="match status" value="1"/>
</dbReference>
<keyword evidence="3" id="KW-0067">ATP-binding</keyword>
<accession>A0A7J0GKZ4</accession>
<feature type="compositionally biased region" description="Polar residues" evidence="4">
    <location>
        <begin position="38"/>
        <end position="63"/>
    </location>
</feature>
<keyword evidence="7" id="KW-1185">Reference proteome</keyword>
<evidence type="ECO:0000259" key="5">
    <source>
        <dbReference type="PROSITE" id="PS50011"/>
    </source>
</evidence>
<dbReference type="Gene3D" id="3.30.200.20">
    <property type="entry name" value="Phosphorylase Kinase, domain 1"/>
    <property type="match status" value="1"/>
</dbReference>
<evidence type="ECO:0000256" key="2">
    <source>
        <dbReference type="ARBA" id="ARBA00022475"/>
    </source>
</evidence>
<proteinExistence type="predicted"/>
<feature type="compositionally biased region" description="Basic and acidic residues" evidence="4">
    <location>
        <begin position="263"/>
        <end position="272"/>
    </location>
</feature>
<dbReference type="InterPro" id="IPR017441">
    <property type="entry name" value="Protein_kinase_ATP_BS"/>
</dbReference>
<keyword evidence="2" id="KW-0472">Membrane</keyword>
<dbReference type="GO" id="GO:0004672">
    <property type="term" value="F:protein kinase activity"/>
    <property type="evidence" value="ECO:0007669"/>
    <property type="project" value="InterPro"/>
</dbReference>
<keyword evidence="3" id="KW-0547">Nucleotide-binding</keyword>
<dbReference type="InterPro" id="IPR011009">
    <property type="entry name" value="Kinase-like_dom_sf"/>
</dbReference>
<reference evidence="6 7" key="1">
    <citation type="submission" date="2019-07" db="EMBL/GenBank/DDBJ databases">
        <title>De Novo Assembly of kiwifruit Actinidia rufa.</title>
        <authorList>
            <person name="Sugita-Konishi S."/>
            <person name="Sato K."/>
            <person name="Mori E."/>
            <person name="Abe Y."/>
            <person name="Kisaki G."/>
            <person name="Hamano K."/>
            <person name="Suezawa K."/>
            <person name="Otani M."/>
            <person name="Fukuda T."/>
            <person name="Manabe T."/>
            <person name="Gomi K."/>
            <person name="Tabuchi M."/>
            <person name="Akimitsu K."/>
            <person name="Kataoka I."/>
        </authorList>
    </citation>
    <scope>NUCLEOTIDE SEQUENCE [LARGE SCALE GENOMIC DNA]</scope>
    <source>
        <strain evidence="7">cv. Fuchu</strain>
    </source>
</reference>
<dbReference type="Gene3D" id="1.10.510.10">
    <property type="entry name" value="Transferase(Phosphotransferase) domain 1"/>
    <property type="match status" value="1"/>
</dbReference>
<keyword evidence="2" id="KW-1003">Cell membrane</keyword>
<organism evidence="6 7">
    <name type="scientific">Actinidia rufa</name>
    <dbReference type="NCBI Taxonomy" id="165716"/>
    <lineage>
        <taxon>Eukaryota</taxon>
        <taxon>Viridiplantae</taxon>
        <taxon>Streptophyta</taxon>
        <taxon>Embryophyta</taxon>
        <taxon>Tracheophyta</taxon>
        <taxon>Spermatophyta</taxon>
        <taxon>Magnoliopsida</taxon>
        <taxon>eudicotyledons</taxon>
        <taxon>Gunneridae</taxon>
        <taxon>Pentapetalae</taxon>
        <taxon>asterids</taxon>
        <taxon>Ericales</taxon>
        <taxon>Actinidiaceae</taxon>
        <taxon>Actinidia</taxon>
    </lineage>
</organism>
<gene>
    <name evidence="6" type="ORF">Acr_22g0007820</name>
</gene>
<evidence type="ECO:0000313" key="6">
    <source>
        <dbReference type="EMBL" id="GFZ11384.1"/>
    </source>
</evidence>
<evidence type="ECO:0000256" key="4">
    <source>
        <dbReference type="SAM" id="MobiDB-lite"/>
    </source>
</evidence>
<feature type="binding site" evidence="3">
    <location>
        <position position="117"/>
    </location>
    <ligand>
        <name>ATP</name>
        <dbReference type="ChEBI" id="CHEBI:30616"/>
    </ligand>
</feature>
<dbReference type="PROSITE" id="PS00107">
    <property type="entry name" value="PROTEIN_KINASE_ATP"/>
    <property type="match status" value="1"/>
</dbReference>
<dbReference type="EMBL" id="BJWL01000022">
    <property type="protein sequence ID" value="GFZ11384.1"/>
    <property type="molecule type" value="Genomic_DNA"/>
</dbReference>
<sequence length="296" mass="33191">MVCFQYYGEKSEPKTTNSMTVQSSNPMLTDLDVRRSGSEFNSQNVSDTSTESNGRSTFPNLSQRPSNLRLFTYSEMKMATKNFNRTLKIGEGGFGCVYKGFIKSSEEPQRKFDVAVKQLGRRGLQARVENTCNHQYVCFSLEGQKEWVTEVNVLGVVEHPNLVKLVGYCADDDERGIQRLLIIFRDFKSSNILLDEQWNAKLSDFGLARLGPQEGLTHVSTAVVGTMGYAAPEYIQTGRLTSKIDVWSYGVFLYELITGRRPLDRNRPKNEQKTLGLGKATPNGLEEISTDIGPKA</sequence>
<dbReference type="AlphaFoldDB" id="A0A7J0GKZ4"/>
<dbReference type="PROSITE" id="PS50011">
    <property type="entry name" value="PROTEIN_KINASE_DOM"/>
    <property type="match status" value="1"/>
</dbReference>